<comment type="caution">
    <text evidence="1">The sequence shown here is derived from an EMBL/GenBank/DDBJ whole genome shotgun (WGS) entry which is preliminary data.</text>
</comment>
<name>A0ABR2XBT0_9PEZI</name>
<gene>
    <name evidence="1" type="ORF">SCAR479_12069</name>
</gene>
<dbReference type="Proteomes" id="UP001465668">
    <property type="component" value="Unassembled WGS sequence"/>
</dbReference>
<accession>A0ABR2XBT0</accession>
<sequence>MDGTVSGKIWMQHLQWAEDYFVFPNSKKALSSTIAFRFVGTGKVVIVRNKSNAMYTGASIRALLIRITDSEEVDCTEQELPTELDFGTCILEFWEENYLDNERPEWKADIQEIKCSSKWYTQILGWSDRKIKEEFGLQSRLGPDINIGML</sequence>
<proteinExistence type="predicted"/>
<reference evidence="1 2" key="1">
    <citation type="submission" date="2024-02" db="EMBL/GenBank/DDBJ databases">
        <title>First draft genome assembly of two strains of Seiridium cardinale.</title>
        <authorList>
            <person name="Emiliani G."/>
            <person name="Scali E."/>
        </authorList>
    </citation>
    <scope>NUCLEOTIDE SEQUENCE [LARGE SCALE GENOMIC DNA]</scope>
    <source>
        <strain evidence="1 2">BM-138-000479</strain>
    </source>
</reference>
<keyword evidence="2" id="KW-1185">Reference proteome</keyword>
<evidence type="ECO:0000313" key="1">
    <source>
        <dbReference type="EMBL" id="KAK9771204.1"/>
    </source>
</evidence>
<protein>
    <submittedName>
        <fullName evidence="1">Uncharacterized protein</fullName>
    </submittedName>
</protein>
<evidence type="ECO:0000313" key="2">
    <source>
        <dbReference type="Proteomes" id="UP001465668"/>
    </source>
</evidence>
<dbReference type="EMBL" id="JARVKM010000078">
    <property type="protein sequence ID" value="KAK9771204.1"/>
    <property type="molecule type" value="Genomic_DNA"/>
</dbReference>
<organism evidence="1 2">
    <name type="scientific">Seiridium cardinale</name>
    <dbReference type="NCBI Taxonomy" id="138064"/>
    <lineage>
        <taxon>Eukaryota</taxon>
        <taxon>Fungi</taxon>
        <taxon>Dikarya</taxon>
        <taxon>Ascomycota</taxon>
        <taxon>Pezizomycotina</taxon>
        <taxon>Sordariomycetes</taxon>
        <taxon>Xylariomycetidae</taxon>
        <taxon>Amphisphaeriales</taxon>
        <taxon>Sporocadaceae</taxon>
        <taxon>Seiridium</taxon>
    </lineage>
</organism>